<proteinExistence type="predicted"/>
<dbReference type="EMBL" id="PEZZ01000039">
    <property type="protein sequence ID" value="PIS04715.1"/>
    <property type="molecule type" value="Genomic_DNA"/>
</dbReference>
<gene>
    <name evidence="1" type="ORF">COT81_05005</name>
</gene>
<name>A0A2H0W021_9BACT</name>
<protein>
    <submittedName>
        <fullName evidence="1">Uncharacterized protein</fullName>
    </submittedName>
</protein>
<comment type="caution">
    <text evidence="1">The sequence shown here is derived from an EMBL/GenBank/DDBJ whole genome shotgun (WGS) entry which is preliminary data.</text>
</comment>
<evidence type="ECO:0000313" key="1">
    <source>
        <dbReference type="EMBL" id="PIS04715.1"/>
    </source>
</evidence>
<accession>A0A2H0W021</accession>
<reference evidence="2" key="1">
    <citation type="submission" date="2017-09" db="EMBL/GenBank/DDBJ databases">
        <title>Depth-based differentiation of microbial function through sediment-hosted aquifers and enrichment of novel symbionts in the deep terrestrial subsurface.</title>
        <authorList>
            <person name="Probst A.J."/>
            <person name="Ladd B."/>
            <person name="Jarett J.K."/>
            <person name="Geller-Mcgrath D.E."/>
            <person name="Sieber C.M.K."/>
            <person name="Emerson J.B."/>
            <person name="Anantharaman K."/>
            <person name="Thomas B.C."/>
            <person name="Malmstrom R."/>
            <person name="Stieglmeier M."/>
            <person name="Klingl A."/>
            <person name="Woyke T."/>
            <person name="Ryan C.M."/>
            <person name="Banfield J.F."/>
        </authorList>
    </citation>
    <scope>NUCLEOTIDE SEQUENCE [LARGE SCALE GENOMIC DNA]</scope>
</reference>
<sequence>MHAYELVKKLKPKISEPCLFTGGHIVMTGNNQLSPNEGTIKSFHYAAEFYKNYEANHSNVGIGTLINDIGQTCDINQCSTTKQVFERTKFTLPKAYHTILQEFLSFPEYLDIYWEKHMRNRGKKELLKRIKSKNIKLYDEGYYWLSLNKKYLLTRKNSIDIYGTPACPLIMAAYAL</sequence>
<dbReference type="AlphaFoldDB" id="A0A2H0W021"/>
<dbReference type="Proteomes" id="UP000230935">
    <property type="component" value="Unassembled WGS sequence"/>
</dbReference>
<organism evidence="1 2">
    <name type="scientific">Candidatus Buchananbacteria bacterium CG10_big_fil_rev_8_21_14_0_10_42_9</name>
    <dbReference type="NCBI Taxonomy" id="1974526"/>
    <lineage>
        <taxon>Bacteria</taxon>
        <taxon>Candidatus Buchananiibacteriota</taxon>
    </lineage>
</organism>
<evidence type="ECO:0000313" key="2">
    <source>
        <dbReference type="Proteomes" id="UP000230935"/>
    </source>
</evidence>